<proteinExistence type="inferred from homology"/>
<dbReference type="GO" id="GO:0009867">
    <property type="term" value="P:jasmonic acid mediated signaling pathway"/>
    <property type="evidence" value="ECO:0007669"/>
    <property type="project" value="UniProtKB-ARBA"/>
</dbReference>
<comment type="similarity">
    <text evidence="2">Belongs to the SKP1 family.</text>
</comment>
<dbReference type="InterPro" id="IPR001232">
    <property type="entry name" value="SKP1-like"/>
</dbReference>
<dbReference type="Pfam" id="PF01466">
    <property type="entry name" value="Skp1"/>
    <property type="match status" value="1"/>
</dbReference>
<name>A0A8D9G1M2_BRACM</name>
<keyword evidence="3" id="KW-0833">Ubl conjugation pathway</keyword>
<evidence type="ECO:0000259" key="5">
    <source>
        <dbReference type="Pfam" id="PF03931"/>
    </source>
</evidence>
<organism evidence="6 7">
    <name type="scientific">Brassica campestris</name>
    <name type="common">Field mustard</name>
    <dbReference type="NCBI Taxonomy" id="3711"/>
    <lineage>
        <taxon>Eukaryota</taxon>
        <taxon>Viridiplantae</taxon>
        <taxon>Streptophyta</taxon>
        <taxon>Embryophyta</taxon>
        <taxon>Tracheophyta</taxon>
        <taxon>Spermatophyta</taxon>
        <taxon>Magnoliopsida</taxon>
        <taxon>eudicotyledons</taxon>
        <taxon>Gunneridae</taxon>
        <taxon>Pentapetalae</taxon>
        <taxon>rosids</taxon>
        <taxon>malvids</taxon>
        <taxon>Brassicales</taxon>
        <taxon>Brassicaceae</taxon>
        <taxon>Brassiceae</taxon>
        <taxon>Brassica</taxon>
    </lineage>
</organism>
<dbReference type="Pfam" id="PF03931">
    <property type="entry name" value="Skp1_POZ"/>
    <property type="match status" value="1"/>
</dbReference>
<feature type="domain" description="SKP1 component POZ" evidence="5">
    <location>
        <begin position="5"/>
        <end position="62"/>
    </location>
</feature>
<dbReference type="SUPFAM" id="SSF81382">
    <property type="entry name" value="Skp1 dimerisation domain-like"/>
    <property type="match status" value="1"/>
</dbReference>
<comment type="pathway">
    <text evidence="1">Protein modification; protein ubiquitination.</text>
</comment>
<reference evidence="6 7" key="1">
    <citation type="submission" date="2021-07" db="EMBL/GenBank/DDBJ databases">
        <authorList>
            <consortium name="Genoscope - CEA"/>
            <person name="William W."/>
        </authorList>
    </citation>
    <scope>NUCLEOTIDE SEQUENCE [LARGE SCALE GENOMIC DNA]</scope>
</reference>
<dbReference type="UniPathway" id="UPA00143"/>
<evidence type="ECO:0008006" key="8">
    <source>
        <dbReference type="Google" id="ProtNLM"/>
    </source>
</evidence>
<dbReference type="SMART" id="SM00512">
    <property type="entry name" value="Skp1"/>
    <property type="match status" value="1"/>
</dbReference>
<evidence type="ECO:0000256" key="1">
    <source>
        <dbReference type="ARBA" id="ARBA00004906"/>
    </source>
</evidence>
<protein>
    <recommendedName>
        <fullName evidence="8">SKP1 component POZ domain-containing protein</fullName>
    </recommendedName>
</protein>
<sequence length="245" mass="27438">MSKEMFTLKSSDGFLFVVDEAVVHQSVTLSPMVQDCAGREYPINNVTGKILNLVVEYCKNHVVVDGGDSSSSSSSGDALKKWDDEFITQMDLSTVYDLIMAANYLIIKGLFDLACQRVADEIAACKDHEEIRATLGIVSDYTAEEEAEVLKENDVVERGVLEVDVTLRPRWLGPVHTDEVHGDCFLPYHLFRSKTLSLFLYTIMFDDQDLSDVLLPGCPMLEELTVVHKTDFILITGYRVRASRS</sequence>
<gene>
    <name evidence="6" type="ORF">BRAPAZ1V2_A09P64770.2</name>
</gene>
<dbReference type="PANTHER" id="PTHR11165">
    <property type="entry name" value="SKP1"/>
    <property type="match status" value="1"/>
</dbReference>
<evidence type="ECO:0000313" key="7">
    <source>
        <dbReference type="Proteomes" id="UP000694005"/>
    </source>
</evidence>
<dbReference type="SUPFAM" id="SSF54695">
    <property type="entry name" value="POZ domain"/>
    <property type="match status" value="1"/>
</dbReference>
<dbReference type="InterPro" id="IPR016073">
    <property type="entry name" value="Skp1_comp_POZ"/>
</dbReference>
<evidence type="ECO:0000313" key="6">
    <source>
        <dbReference type="EMBL" id="CAG7866010.1"/>
    </source>
</evidence>
<evidence type="ECO:0000256" key="3">
    <source>
        <dbReference type="ARBA" id="ARBA00022786"/>
    </source>
</evidence>
<evidence type="ECO:0000259" key="4">
    <source>
        <dbReference type="Pfam" id="PF01466"/>
    </source>
</evidence>
<dbReference type="GO" id="GO:0016567">
    <property type="term" value="P:protein ubiquitination"/>
    <property type="evidence" value="ECO:0007669"/>
    <property type="project" value="UniProtKB-UniPathway"/>
</dbReference>
<dbReference type="GO" id="GO:0006511">
    <property type="term" value="P:ubiquitin-dependent protein catabolic process"/>
    <property type="evidence" value="ECO:0007669"/>
    <property type="project" value="InterPro"/>
</dbReference>
<dbReference type="InterPro" id="IPR016897">
    <property type="entry name" value="SKP1"/>
</dbReference>
<dbReference type="Gramene" id="A09p64770.2_BraZ1">
    <property type="protein sequence ID" value="A09p64770.2_BraZ1.CDS"/>
    <property type="gene ID" value="A09g64770.2_BraZ1"/>
</dbReference>
<dbReference type="InterPro" id="IPR016072">
    <property type="entry name" value="Skp1_comp_dimer"/>
</dbReference>
<dbReference type="InterPro" id="IPR011333">
    <property type="entry name" value="SKP1/BTB/POZ_sf"/>
</dbReference>
<accession>A0A8D9G1M2</accession>
<dbReference type="InterPro" id="IPR036296">
    <property type="entry name" value="SKP1-like_dim_sf"/>
</dbReference>
<dbReference type="Proteomes" id="UP000694005">
    <property type="component" value="Chromosome A09"/>
</dbReference>
<dbReference type="Gene3D" id="3.30.710.10">
    <property type="entry name" value="Potassium Channel Kv1.1, Chain A"/>
    <property type="match status" value="1"/>
</dbReference>
<evidence type="ECO:0000256" key="2">
    <source>
        <dbReference type="ARBA" id="ARBA00009993"/>
    </source>
</evidence>
<feature type="domain" description="SKP1 component dimerisation" evidence="4">
    <location>
        <begin position="108"/>
        <end position="154"/>
    </location>
</feature>
<dbReference type="AlphaFoldDB" id="A0A8D9G1M2"/>
<dbReference type="EMBL" id="LS974625">
    <property type="protein sequence ID" value="CAG7866010.1"/>
    <property type="molecule type" value="Genomic_DNA"/>
</dbReference>